<dbReference type="PANTHER" id="PTHR47956:SF17">
    <property type="entry name" value="CYTOCHROME P450 71B36-LIKE"/>
    <property type="match status" value="1"/>
</dbReference>
<sequence>MLLHLGNVTVLMVGSIKATKVVLKIYDLNSCSRPLLLGGVDTGAITMVWAMAELAKRPTLMKNAQDEVRTCIGNLGKLSESDADQLQLQYLKIIFKETLRLHPSTPVLLHRETISHFKVNGYDIQPKTLLQVNAWAIGRDPDTWKDPEEFIPARFMDSTIDFKGCISSCCHLVPVDGLVLPFIWEQQQWSLDLQTCYTILTGNCLMEPRSKISIWKR</sequence>
<dbReference type="Proteomes" id="UP000237105">
    <property type="component" value="Unassembled WGS sequence"/>
</dbReference>
<protein>
    <submittedName>
        <fullName evidence="7">Cytochrome P450, E-class, group I</fullName>
    </submittedName>
</protein>
<dbReference type="GO" id="GO:0004497">
    <property type="term" value="F:monooxygenase activity"/>
    <property type="evidence" value="ECO:0007669"/>
    <property type="project" value="InterPro"/>
</dbReference>
<dbReference type="InterPro" id="IPR001128">
    <property type="entry name" value="Cyt_P450"/>
</dbReference>
<evidence type="ECO:0000256" key="2">
    <source>
        <dbReference type="ARBA" id="ARBA00010617"/>
    </source>
</evidence>
<evidence type="ECO:0000313" key="7">
    <source>
        <dbReference type="EMBL" id="PON40906.1"/>
    </source>
</evidence>
<dbReference type="EMBL" id="JXTB01000429">
    <property type="protein sequence ID" value="PON40906.1"/>
    <property type="molecule type" value="Genomic_DNA"/>
</dbReference>
<dbReference type="GO" id="GO:0020037">
    <property type="term" value="F:heme binding"/>
    <property type="evidence" value="ECO:0007669"/>
    <property type="project" value="InterPro"/>
</dbReference>
<gene>
    <name evidence="7" type="ORF">PanWU01x14_293480</name>
</gene>
<dbReference type="InterPro" id="IPR002401">
    <property type="entry name" value="Cyt_P450_E_grp-I"/>
</dbReference>
<evidence type="ECO:0000256" key="6">
    <source>
        <dbReference type="ARBA" id="ARBA00023136"/>
    </source>
</evidence>
<keyword evidence="3" id="KW-0812">Transmembrane</keyword>
<organism evidence="7 8">
    <name type="scientific">Parasponia andersonii</name>
    <name type="common">Sponia andersonii</name>
    <dbReference type="NCBI Taxonomy" id="3476"/>
    <lineage>
        <taxon>Eukaryota</taxon>
        <taxon>Viridiplantae</taxon>
        <taxon>Streptophyta</taxon>
        <taxon>Embryophyta</taxon>
        <taxon>Tracheophyta</taxon>
        <taxon>Spermatophyta</taxon>
        <taxon>Magnoliopsida</taxon>
        <taxon>eudicotyledons</taxon>
        <taxon>Gunneridae</taxon>
        <taxon>Pentapetalae</taxon>
        <taxon>rosids</taxon>
        <taxon>fabids</taxon>
        <taxon>Rosales</taxon>
        <taxon>Cannabaceae</taxon>
        <taxon>Parasponia</taxon>
    </lineage>
</organism>
<accession>A0A2P5AWM4</accession>
<dbReference type="GO" id="GO:0005506">
    <property type="term" value="F:iron ion binding"/>
    <property type="evidence" value="ECO:0007669"/>
    <property type="project" value="InterPro"/>
</dbReference>
<keyword evidence="4" id="KW-1133">Transmembrane helix</keyword>
<evidence type="ECO:0000256" key="3">
    <source>
        <dbReference type="ARBA" id="ARBA00022692"/>
    </source>
</evidence>
<dbReference type="GO" id="GO:0016020">
    <property type="term" value="C:membrane"/>
    <property type="evidence" value="ECO:0007669"/>
    <property type="project" value="UniProtKB-SubCell"/>
</dbReference>
<keyword evidence="6" id="KW-0472">Membrane</keyword>
<comment type="caution">
    <text evidence="7">The sequence shown here is derived from an EMBL/GenBank/DDBJ whole genome shotgun (WGS) entry which is preliminary data.</text>
</comment>
<evidence type="ECO:0000256" key="4">
    <source>
        <dbReference type="ARBA" id="ARBA00022989"/>
    </source>
</evidence>
<reference evidence="8" key="1">
    <citation type="submission" date="2016-06" db="EMBL/GenBank/DDBJ databases">
        <title>Parallel loss of symbiosis genes in relatives of nitrogen-fixing non-legume Parasponia.</title>
        <authorList>
            <person name="Van Velzen R."/>
            <person name="Holmer R."/>
            <person name="Bu F."/>
            <person name="Rutten L."/>
            <person name="Van Zeijl A."/>
            <person name="Liu W."/>
            <person name="Santuari L."/>
            <person name="Cao Q."/>
            <person name="Sharma T."/>
            <person name="Shen D."/>
            <person name="Roswanjaya Y."/>
            <person name="Wardhani T."/>
            <person name="Kalhor M.S."/>
            <person name="Jansen J."/>
            <person name="Van den Hoogen J."/>
            <person name="Gungor B."/>
            <person name="Hartog M."/>
            <person name="Hontelez J."/>
            <person name="Verver J."/>
            <person name="Yang W.-C."/>
            <person name="Schijlen E."/>
            <person name="Repin R."/>
            <person name="Schilthuizen M."/>
            <person name="Schranz E."/>
            <person name="Heidstra R."/>
            <person name="Miyata K."/>
            <person name="Fedorova E."/>
            <person name="Kohlen W."/>
            <person name="Bisseling T."/>
            <person name="Smit S."/>
            <person name="Geurts R."/>
        </authorList>
    </citation>
    <scope>NUCLEOTIDE SEQUENCE [LARGE SCALE GENOMIC DNA]</scope>
    <source>
        <strain evidence="8">cv. WU1-14</strain>
    </source>
</reference>
<dbReference type="STRING" id="3476.A0A2P5AWM4"/>
<evidence type="ECO:0000256" key="1">
    <source>
        <dbReference type="ARBA" id="ARBA00004167"/>
    </source>
</evidence>
<dbReference type="InterPro" id="IPR050193">
    <property type="entry name" value="Cytochrome_P450_71"/>
</dbReference>
<dbReference type="InterPro" id="IPR036396">
    <property type="entry name" value="Cyt_P450_sf"/>
</dbReference>
<evidence type="ECO:0000256" key="5">
    <source>
        <dbReference type="ARBA" id="ARBA00023002"/>
    </source>
</evidence>
<comment type="similarity">
    <text evidence="2">Belongs to the cytochrome P450 family.</text>
</comment>
<name>A0A2P5AWM4_PARAD</name>
<dbReference type="Pfam" id="PF00067">
    <property type="entry name" value="p450"/>
    <property type="match status" value="1"/>
</dbReference>
<proteinExistence type="inferred from homology"/>
<evidence type="ECO:0000313" key="8">
    <source>
        <dbReference type="Proteomes" id="UP000237105"/>
    </source>
</evidence>
<dbReference type="OrthoDB" id="2789670at2759"/>
<dbReference type="PANTHER" id="PTHR47956">
    <property type="entry name" value="CYTOCHROME P450 71B11-RELATED"/>
    <property type="match status" value="1"/>
</dbReference>
<dbReference type="GO" id="GO:0016705">
    <property type="term" value="F:oxidoreductase activity, acting on paired donors, with incorporation or reduction of molecular oxygen"/>
    <property type="evidence" value="ECO:0007669"/>
    <property type="project" value="InterPro"/>
</dbReference>
<dbReference type="SUPFAM" id="SSF48264">
    <property type="entry name" value="Cytochrome P450"/>
    <property type="match status" value="1"/>
</dbReference>
<dbReference type="AlphaFoldDB" id="A0A2P5AWM4"/>
<dbReference type="Gene3D" id="1.10.630.10">
    <property type="entry name" value="Cytochrome P450"/>
    <property type="match status" value="1"/>
</dbReference>
<dbReference type="PRINTS" id="PR00463">
    <property type="entry name" value="EP450I"/>
</dbReference>
<comment type="subcellular location">
    <subcellularLocation>
        <location evidence="1">Membrane</location>
        <topology evidence="1">Single-pass membrane protein</topology>
    </subcellularLocation>
</comment>
<keyword evidence="5" id="KW-0560">Oxidoreductase</keyword>
<keyword evidence="8" id="KW-1185">Reference proteome</keyword>